<accession>A0ABT9CEN2</accession>
<dbReference type="Proteomes" id="UP001240171">
    <property type="component" value="Unassembled WGS sequence"/>
</dbReference>
<reference evidence="1 2" key="1">
    <citation type="submission" date="2023-07" db="EMBL/GenBank/DDBJ databases">
        <title>Paenibacillus sp. JX-17 nov. isolated from soil.</title>
        <authorList>
            <person name="Wan Y."/>
            <person name="Liu B."/>
        </authorList>
    </citation>
    <scope>NUCLEOTIDE SEQUENCE [LARGE SCALE GENOMIC DNA]</scope>
    <source>
        <strain evidence="1 2">JX-17</strain>
    </source>
</reference>
<protein>
    <recommendedName>
        <fullName evidence="3">Peptidase M48 domain-containing protein</fullName>
    </recommendedName>
</protein>
<sequence>MDSFTATRIINELLERANIGVSVQLESVFPGGRLVGGKYGMNSHTITLYTEVILDQCLQLFGTLERAEDYFAVIAAHEIGHAADMELGSLCEAMESSMMPAERSRIALQIEENAWNYALQLIPEIDAVFISTIIDESLAAYREQVQSDIA</sequence>
<evidence type="ECO:0008006" key="3">
    <source>
        <dbReference type="Google" id="ProtNLM"/>
    </source>
</evidence>
<proteinExistence type="predicted"/>
<gene>
    <name evidence="1" type="ORF">Q5741_08300</name>
</gene>
<evidence type="ECO:0000313" key="1">
    <source>
        <dbReference type="EMBL" id="MDO7906417.1"/>
    </source>
</evidence>
<evidence type="ECO:0000313" key="2">
    <source>
        <dbReference type="Proteomes" id="UP001240171"/>
    </source>
</evidence>
<dbReference type="EMBL" id="JAUQTB010000003">
    <property type="protein sequence ID" value="MDO7906417.1"/>
    <property type="molecule type" value="Genomic_DNA"/>
</dbReference>
<name>A0ABT9CEN2_9BACL</name>
<comment type="caution">
    <text evidence="1">The sequence shown here is derived from an EMBL/GenBank/DDBJ whole genome shotgun (WGS) entry which is preliminary data.</text>
</comment>
<dbReference type="RefSeq" id="WP_305023610.1">
    <property type="nucleotide sequence ID" value="NZ_JAUQTB010000003.1"/>
</dbReference>
<organism evidence="1 2">
    <name type="scientific">Paenibacillus lacisoli</name>
    <dbReference type="NCBI Taxonomy" id="3064525"/>
    <lineage>
        <taxon>Bacteria</taxon>
        <taxon>Bacillati</taxon>
        <taxon>Bacillota</taxon>
        <taxon>Bacilli</taxon>
        <taxon>Bacillales</taxon>
        <taxon>Paenibacillaceae</taxon>
        <taxon>Paenibacillus</taxon>
    </lineage>
</organism>
<keyword evidence="2" id="KW-1185">Reference proteome</keyword>